<evidence type="ECO:0000259" key="6">
    <source>
        <dbReference type="Pfam" id="PF25989"/>
    </source>
</evidence>
<comment type="similarity">
    <text evidence="1">Belongs to the membrane fusion protein (MFP) (TC 8.A.1) family.</text>
</comment>
<dbReference type="PANTHER" id="PTHR30158">
    <property type="entry name" value="ACRA/E-RELATED COMPONENT OF DRUG EFFLUX TRANSPORTER"/>
    <property type="match status" value="1"/>
</dbReference>
<evidence type="ECO:0000313" key="8">
    <source>
        <dbReference type="Proteomes" id="UP000263900"/>
    </source>
</evidence>
<name>A0A3B7MES4_9BACT</name>
<dbReference type="NCBIfam" id="TIGR01730">
    <property type="entry name" value="RND_mfp"/>
    <property type="match status" value="1"/>
</dbReference>
<dbReference type="EMBL" id="CP032157">
    <property type="protein sequence ID" value="AXY72802.1"/>
    <property type="molecule type" value="Genomic_DNA"/>
</dbReference>
<dbReference type="Proteomes" id="UP000263900">
    <property type="component" value="Chromosome"/>
</dbReference>
<dbReference type="PANTHER" id="PTHR30158:SF23">
    <property type="entry name" value="MULTIDRUG RESISTANCE PROTEIN MEXA"/>
    <property type="match status" value="1"/>
</dbReference>
<dbReference type="GO" id="GO:0030313">
    <property type="term" value="C:cell envelope"/>
    <property type="evidence" value="ECO:0007669"/>
    <property type="project" value="UniProtKB-SubCell"/>
</dbReference>
<dbReference type="AlphaFoldDB" id="A0A3B7MES4"/>
<dbReference type="Pfam" id="PF25944">
    <property type="entry name" value="Beta-barrel_RND"/>
    <property type="match status" value="1"/>
</dbReference>
<gene>
    <name evidence="7" type="ORF">D3H65_01925</name>
</gene>
<dbReference type="Gene3D" id="2.40.30.170">
    <property type="match status" value="1"/>
</dbReference>
<feature type="coiled-coil region" evidence="2">
    <location>
        <begin position="98"/>
        <end position="163"/>
    </location>
</feature>
<dbReference type="InterPro" id="IPR058637">
    <property type="entry name" value="YknX-like_C"/>
</dbReference>
<dbReference type="Pfam" id="PF25876">
    <property type="entry name" value="HH_MFP_RND"/>
    <property type="match status" value="1"/>
</dbReference>
<dbReference type="Gene3D" id="2.40.50.100">
    <property type="match status" value="1"/>
</dbReference>
<proteinExistence type="inferred from homology"/>
<dbReference type="InterPro" id="IPR006143">
    <property type="entry name" value="RND_pump_MFP"/>
</dbReference>
<feature type="domain" description="Multidrug resistance protein MdtA-like alpha-helical hairpin" evidence="3">
    <location>
        <begin position="97"/>
        <end position="167"/>
    </location>
</feature>
<dbReference type="GO" id="GO:0046677">
    <property type="term" value="P:response to antibiotic"/>
    <property type="evidence" value="ECO:0007669"/>
    <property type="project" value="TreeGrafter"/>
</dbReference>
<evidence type="ECO:0000259" key="3">
    <source>
        <dbReference type="Pfam" id="PF25876"/>
    </source>
</evidence>
<feature type="domain" description="Multidrug resistance protein MdtA-like barrel-sandwich hybrid" evidence="4">
    <location>
        <begin position="58"/>
        <end position="193"/>
    </location>
</feature>
<dbReference type="RefSeq" id="WP_119048640.1">
    <property type="nucleotide sequence ID" value="NZ_CP032157.1"/>
</dbReference>
<dbReference type="Gene3D" id="1.10.287.470">
    <property type="entry name" value="Helix hairpin bin"/>
    <property type="match status" value="1"/>
</dbReference>
<dbReference type="Pfam" id="PF25989">
    <property type="entry name" value="YknX_C"/>
    <property type="match status" value="1"/>
</dbReference>
<dbReference type="Gene3D" id="2.40.420.20">
    <property type="match status" value="1"/>
</dbReference>
<feature type="domain" description="YknX-like C-terminal permuted SH3-like" evidence="6">
    <location>
        <begin position="292"/>
        <end position="358"/>
    </location>
</feature>
<evidence type="ECO:0000259" key="5">
    <source>
        <dbReference type="Pfam" id="PF25944"/>
    </source>
</evidence>
<feature type="domain" description="Multidrug resistance protein MdtA-like beta-barrel" evidence="5">
    <location>
        <begin position="202"/>
        <end position="278"/>
    </location>
</feature>
<dbReference type="GO" id="GO:0005886">
    <property type="term" value="C:plasma membrane"/>
    <property type="evidence" value="ECO:0007669"/>
    <property type="project" value="TreeGrafter"/>
</dbReference>
<dbReference type="Pfam" id="PF25917">
    <property type="entry name" value="BSH_RND"/>
    <property type="match status" value="1"/>
</dbReference>
<sequence>MKIVQMTGLLGILYLTGCTVKGNSKENSRDPELPVLQLDYKDTLLHRSYVASINAFQNVELRAKAAGFLEEVLVDEGQLVKKGQVLFKLNDAEFKVQLSEASASLASAHAEIKAAEVELMRVNTLVGKKVLSASELDLAKAKLAMANAKAAEASAQQEKAQIRLSYTLVRAPFNGIIDRIPHKRGSLIAEGSLLTTVSDIHTVHVYFNVSENEYLHYVKSGQTENRIGQSVNLILADGSTYPFPGKIETMESEFEPATGSIAFRASFPNPAKLLKHGASGKVMLTAAVPNALMIPQRSVFEIQDKNYVFVVNKDNTVRMKSFVPERRVEDFVLVKSGLTDEDKIIYEGVQNIREGNKVVPRLISMEELQGE</sequence>
<evidence type="ECO:0000313" key="7">
    <source>
        <dbReference type="EMBL" id="AXY72802.1"/>
    </source>
</evidence>
<dbReference type="GO" id="GO:0022857">
    <property type="term" value="F:transmembrane transporter activity"/>
    <property type="evidence" value="ECO:0007669"/>
    <property type="project" value="InterPro"/>
</dbReference>
<accession>A0A3B7MES4</accession>
<evidence type="ECO:0000259" key="4">
    <source>
        <dbReference type="Pfam" id="PF25917"/>
    </source>
</evidence>
<evidence type="ECO:0000256" key="2">
    <source>
        <dbReference type="SAM" id="Coils"/>
    </source>
</evidence>
<dbReference type="InterPro" id="IPR058626">
    <property type="entry name" value="MdtA-like_b-barrel"/>
</dbReference>
<dbReference type="InterPro" id="IPR058625">
    <property type="entry name" value="MdtA-like_BSH"/>
</dbReference>
<reference evidence="7 8" key="1">
    <citation type="submission" date="2018-09" db="EMBL/GenBank/DDBJ databases">
        <title>Genome sequencing of strain 6GH32-13.</title>
        <authorList>
            <person name="Weon H.-Y."/>
            <person name="Heo J."/>
            <person name="Kwon S.-W."/>
        </authorList>
    </citation>
    <scope>NUCLEOTIDE SEQUENCE [LARGE SCALE GENOMIC DNA]</scope>
    <source>
        <strain evidence="7 8">5GH32-13</strain>
    </source>
</reference>
<dbReference type="KEGG" id="pseg:D3H65_01925"/>
<dbReference type="SUPFAM" id="SSF111369">
    <property type="entry name" value="HlyD-like secretion proteins"/>
    <property type="match status" value="1"/>
</dbReference>
<dbReference type="OrthoDB" id="9801814at2"/>
<keyword evidence="8" id="KW-1185">Reference proteome</keyword>
<protein>
    <submittedName>
        <fullName evidence="7">Efflux RND transporter periplasmic adaptor subunit</fullName>
    </submittedName>
</protein>
<evidence type="ECO:0000256" key="1">
    <source>
        <dbReference type="ARBA" id="ARBA00009477"/>
    </source>
</evidence>
<organism evidence="7 8">
    <name type="scientific">Paraflavitalea soli</name>
    <dbReference type="NCBI Taxonomy" id="2315862"/>
    <lineage>
        <taxon>Bacteria</taxon>
        <taxon>Pseudomonadati</taxon>
        <taxon>Bacteroidota</taxon>
        <taxon>Chitinophagia</taxon>
        <taxon>Chitinophagales</taxon>
        <taxon>Chitinophagaceae</taxon>
        <taxon>Paraflavitalea</taxon>
    </lineage>
</organism>
<dbReference type="InterPro" id="IPR058624">
    <property type="entry name" value="MdtA-like_HH"/>
</dbReference>
<keyword evidence="2" id="KW-0175">Coiled coil</keyword>